<keyword evidence="2" id="KW-1185">Reference proteome</keyword>
<protein>
    <submittedName>
        <fullName evidence="1">Uncharacterized protein</fullName>
    </submittedName>
</protein>
<dbReference type="RefSeq" id="WP_213945833.1">
    <property type="nucleotide sequence ID" value="NZ_JAHCMY010000007.1"/>
</dbReference>
<dbReference type="Proteomes" id="UP001319104">
    <property type="component" value="Unassembled WGS sequence"/>
</dbReference>
<accession>A0AAP2G5C9</accession>
<dbReference type="AlphaFoldDB" id="A0AAP2G5C9"/>
<dbReference type="EMBL" id="JAHCMY010000007">
    <property type="protein sequence ID" value="MBS9524976.1"/>
    <property type="molecule type" value="Genomic_DNA"/>
</dbReference>
<reference evidence="1 2" key="1">
    <citation type="submission" date="2021-05" db="EMBL/GenBank/DDBJ databases">
        <authorList>
            <person name="Zhang Z.D."/>
            <person name="Osman G."/>
        </authorList>
    </citation>
    <scope>NUCLEOTIDE SEQUENCE [LARGE SCALE GENOMIC DNA]</scope>
    <source>
        <strain evidence="1 2">KCTC 32217</strain>
    </source>
</reference>
<gene>
    <name evidence="1" type="ORF">KI659_13230</name>
</gene>
<organism evidence="1 2">
    <name type="scientific">Litoribacter ruber</name>
    <dbReference type="NCBI Taxonomy" id="702568"/>
    <lineage>
        <taxon>Bacteria</taxon>
        <taxon>Pseudomonadati</taxon>
        <taxon>Bacteroidota</taxon>
        <taxon>Cytophagia</taxon>
        <taxon>Cytophagales</taxon>
        <taxon>Cyclobacteriaceae</taxon>
        <taxon>Litoribacter</taxon>
    </lineage>
</organism>
<name>A0AAP2G5C9_9BACT</name>
<proteinExistence type="predicted"/>
<sequence>MKLQIIQDSEGETTGVYIPIKEWKLLKKKYKELEALELEDSSKSQILEELIEAVQELKLIEEGKLKARSAKQLLDEL</sequence>
<comment type="caution">
    <text evidence="1">The sequence shown here is derived from an EMBL/GenBank/DDBJ whole genome shotgun (WGS) entry which is preliminary data.</text>
</comment>
<evidence type="ECO:0000313" key="1">
    <source>
        <dbReference type="EMBL" id="MBS9524976.1"/>
    </source>
</evidence>
<evidence type="ECO:0000313" key="2">
    <source>
        <dbReference type="Proteomes" id="UP001319104"/>
    </source>
</evidence>